<name>A0A2I2FEU1_ASPCN</name>
<organism evidence="2 3">
    <name type="scientific">Aspergillus candidus</name>
    <dbReference type="NCBI Taxonomy" id="41067"/>
    <lineage>
        <taxon>Eukaryota</taxon>
        <taxon>Fungi</taxon>
        <taxon>Dikarya</taxon>
        <taxon>Ascomycota</taxon>
        <taxon>Pezizomycotina</taxon>
        <taxon>Eurotiomycetes</taxon>
        <taxon>Eurotiomycetidae</taxon>
        <taxon>Eurotiales</taxon>
        <taxon>Aspergillaceae</taxon>
        <taxon>Aspergillus</taxon>
        <taxon>Aspergillus subgen. Circumdati</taxon>
    </lineage>
</organism>
<dbReference type="EMBL" id="KZ559131">
    <property type="protein sequence ID" value="PLB39099.1"/>
    <property type="molecule type" value="Genomic_DNA"/>
</dbReference>
<dbReference type="AlphaFoldDB" id="A0A2I2FEU1"/>
<evidence type="ECO:0000256" key="1">
    <source>
        <dbReference type="SAM" id="MobiDB-lite"/>
    </source>
</evidence>
<proteinExistence type="predicted"/>
<gene>
    <name evidence="2" type="ORF">BDW47DRAFT_103682</name>
</gene>
<accession>A0A2I2FEU1</accession>
<evidence type="ECO:0000313" key="3">
    <source>
        <dbReference type="Proteomes" id="UP000234585"/>
    </source>
</evidence>
<evidence type="ECO:0000313" key="2">
    <source>
        <dbReference type="EMBL" id="PLB39099.1"/>
    </source>
</evidence>
<keyword evidence="3" id="KW-1185">Reference proteome</keyword>
<dbReference type="Proteomes" id="UP000234585">
    <property type="component" value="Unassembled WGS sequence"/>
</dbReference>
<protein>
    <submittedName>
        <fullName evidence="2">Uncharacterized protein</fullName>
    </submittedName>
</protein>
<dbReference type="GeneID" id="36519292"/>
<dbReference type="RefSeq" id="XP_024673111.1">
    <property type="nucleotide sequence ID" value="XM_024812132.1"/>
</dbReference>
<feature type="region of interest" description="Disordered" evidence="1">
    <location>
        <begin position="1"/>
        <end position="26"/>
    </location>
</feature>
<reference evidence="2 3" key="1">
    <citation type="submission" date="2017-12" db="EMBL/GenBank/DDBJ databases">
        <authorList>
            <consortium name="DOE Joint Genome Institute"/>
            <person name="Haridas S."/>
            <person name="Kjaerbolling I."/>
            <person name="Vesth T.C."/>
            <person name="Frisvad J.C."/>
            <person name="Nybo J.L."/>
            <person name="Theobald S."/>
            <person name="Kuo A."/>
            <person name="Bowyer P."/>
            <person name="Matsuda Y."/>
            <person name="Mondo S."/>
            <person name="Lyhne E.K."/>
            <person name="Kogle M.E."/>
            <person name="Clum A."/>
            <person name="Lipzen A."/>
            <person name="Salamov A."/>
            <person name="Ngan C.Y."/>
            <person name="Daum C."/>
            <person name="Chiniquy J."/>
            <person name="Barry K."/>
            <person name="LaButti K."/>
            <person name="Simmons B.A."/>
            <person name="Magnuson J.K."/>
            <person name="Mortensen U.H."/>
            <person name="Larsen T.O."/>
            <person name="Grigoriev I.V."/>
            <person name="Baker S.E."/>
            <person name="Andersen M.R."/>
            <person name="Nordberg H.P."/>
            <person name="Cantor M.N."/>
            <person name="Hua S.X."/>
        </authorList>
    </citation>
    <scope>NUCLEOTIDE SEQUENCE [LARGE SCALE GENOMIC DNA]</scope>
    <source>
        <strain evidence="2 3">CBS 102.13</strain>
    </source>
</reference>
<sequence length="82" mass="9387">MYVPDPPRSSPSRPRLTPQVNHPSSPPFHVKHHLSAAFDPIRKIPSPCRGKSSVNTPIGVFFSPYVKERRPYDSILHTSWLW</sequence>
<dbReference type="OrthoDB" id="10465276at2759"/>